<keyword evidence="2" id="KW-1003">Cell membrane</keyword>
<evidence type="ECO:0000313" key="9">
    <source>
        <dbReference type="EMBL" id="SJN30604.1"/>
    </source>
</evidence>
<dbReference type="PANTHER" id="PTHR30572:SF4">
    <property type="entry name" value="ABC TRANSPORTER PERMEASE YTRF"/>
    <property type="match status" value="1"/>
</dbReference>
<evidence type="ECO:0000256" key="5">
    <source>
        <dbReference type="ARBA" id="ARBA00023136"/>
    </source>
</evidence>
<gene>
    <name evidence="9" type="ORF">FM125_08200</name>
</gene>
<evidence type="ECO:0000256" key="3">
    <source>
        <dbReference type="ARBA" id="ARBA00022692"/>
    </source>
</evidence>
<evidence type="ECO:0000256" key="4">
    <source>
        <dbReference type="ARBA" id="ARBA00022989"/>
    </source>
</evidence>
<keyword evidence="4 7" id="KW-1133">Transmembrane helix</keyword>
<organism evidence="9 10">
    <name type="scientific">Micrococcus lylae</name>
    <dbReference type="NCBI Taxonomy" id="1273"/>
    <lineage>
        <taxon>Bacteria</taxon>
        <taxon>Bacillati</taxon>
        <taxon>Actinomycetota</taxon>
        <taxon>Actinomycetes</taxon>
        <taxon>Micrococcales</taxon>
        <taxon>Micrococcaceae</taxon>
        <taxon>Micrococcus</taxon>
    </lineage>
</organism>
<accession>A0A1R4JF93</accession>
<dbReference type="Proteomes" id="UP000196230">
    <property type="component" value="Unassembled WGS sequence"/>
</dbReference>
<keyword evidence="3 7" id="KW-0812">Transmembrane</keyword>
<dbReference type="PANTHER" id="PTHR30572">
    <property type="entry name" value="MEMBRANE COMPONENT OF TRANSPORTER-RELATED"/>
    <property type="match status" value="1"/>
</dbReference>
<evidence type="ECO:0000313" key="10">
    <source>
        <dbReference type="Proteomes" id="UP000196230"/>
    </source>
</evidence>
<dbReference type="AlphaFoldDB" id="A0A1R4JF93"/>
<feature type="transmembrane region" description="Helical" evidence="7">
    <location>
        <begin position="355"/>
        <end position="376"/>
    </location>
</feature>
<comment type="similarity">
    <text evidence="6">Belongs to the ABC-4 integral membrane protein family.</text>
</comment>
<dbReference type="EMBL" id="FUKP01000056">
    <property type="protein sequence ID" value="SJN30604.1"/>
    <property type="molecule type" value="Genomic_DNA"/>
</dbReference>
<dbReference type="GO" id="GO:0022857">
    <property type="term" value="F:transmembrane transporter activity"/>
    <property type="evidence" value="ECO:0007669"/>
    <property type="project" value="TreeGrafter"/>
</dbReference>
<feature type="transmembrane region" description="Helical" evidence="7">
    <location>
        <begin position="305"/>
        <end position="335"/>
    </location>
</feature>
<evidence type="ECO:0000256" key="2">
    <source>
        <dbReference type="ARBA" id="ARBA00022475"/>
    </source>
</evidence>
<dbReference type="Pfam" id="PF02687">
    <property type="entry name" value="FtsX"/>
    <property type="match status" value="1"/>
</dbReference>
<sequence>MIGTLWADLRAQRLRSILTGLSMLVGVLVVVGITAASAVVDDVFVASVEQTDGIAGSHVLTLPPATATQSLDAAELSQRRLGGAPARPEISTTSPLMLSAHDAPAPELRSVETLWTSGRLTDFYRYPVLAGSPDLGSGLPGVVVLNAVAAEAGLQPGDVVWTPLTDGGAPTRLTVSGIVDDGDASPRMWAPLALWEVRQPPDPASTQPLLRFVVPPEQGPDAAVAVTAAVAAAGVDPGSEQPLRVDRVGELRESLSFMQAVFSAVAVAALLVSALGLLNIGLASIAERSRELVVRRALGARRSHLFIQVMGSSLLLAVIVTVVAVGLVVGLMHLAAPLWLPEGGAHRVPAVPWEAFGLGLSAAALTAALGSALPAWKATRLPVADALRR</sequence>
<dbReference type="GO" id="GO:0005886">
    <property type="term" value="C:plasma membrane"/>
    <property type="evidence" value="ECO:0007669"/>
    <property type="project" value="UniProtKB-SubCell"/>
</dbReference>
<evidence type="ECO:0000259" key="8">
    <source>
        <dbReference type="Pfam" id="PF02687"/>
    </source>
</evidence>
<feature type="transmembrane region" description="Helical" evidence="7">
    <location>
        <begin position="260"/>
        <end position="285"/>
    </location>
</feature>
<proteinExistence type="inferred from homology"/>
<comment type="subcellular location">
    <subcellularLocation>
        <location evidence="1">Cell membrane</location>
        <topology evidence="1">Multi-pass membrane protein</topology>
    </subcellularLocation>
</comment>
<dbReference type="InterPro" id="IPR003838">
    <property type="entry name" value="ABC3_permease_C"/>
</dbReference>
<dbReference type="InterPro" id="IPR050250">
    <property type="entry name" value="Macrolide_Exporter_MacB"/>
</dbReference>
<feature type="domain" description="ABC3 transporter permease C-terminal" evidence="8">
    <location>
        <begin position="264"/>
        <end position="382"/>
    </location>
</feature>
<protein>
    <submittedName>
        <fullName evidence="9">ABC transporter permease protein</fullName>
    </submittedName>
</protein>
<name>A0A1R4JF93_9MICC</name>
<reference evidence="9 10" key="1">
    <citation type="submission" date="2017-02" db="EMBL/GenBank/DDBJ databases">
        <authorList>
            <person name="Peterson S.W."/>
        </authorList>
    </citation>
    <scope>NUCLEOTIDE SEQUENCE [LARGE SCALE GENOMIC DNA]</scope>
    <source>
        <strain evidence="9 10">2B3F</strain>
    </source>
</reference>
<evidence type="ECO:0000256" key="7">
    <source>
        <dbReference type="SAM" id="Phobius"/>
    </source>
</evidence>
<feature type="transmembrane region" description="Helical" evidence="7">
    <location>
        <begin position="21"/>
        <end position="40"/>
    </location>
</feature>
<dbReference type="RefSeq" id="WP_087134258.1">
    <property type="nucleotide sequence ID" value="NZ_FUKP01000056.1"/>
</dbReference>
<keyword evidence="5 7" id="KW-0472">Membrane</keyword>
<evidence type="ECO:0000256" key="6">
    <source>
        <dbReference type="ARBA" id="ARBA00038076"/>
    </source>
</evidence>
<evidence type="ECO:0000256" key="1">
    <source>
        <dbReference type="ARBA" id="ARBA00004651"/>
    </source>
</evidence>